<evidence type="ECO:0008006" key="4">
    <source>
        <dbReference type="Google" id="ProtNLM"/>
    </source>
</evidence>
<feature type="transmembrane region" description="Helical" evidence="1">
    <location>
        <begin position="59"/>
        <end position="82"/>
    </location>
</feature>
<keyword evidence="1" id="KW-1133">Transmembrane helix</keyword>
<feature type="transmembrane region" description="Helical" evidence="1">
    <location>
        <begin position="186"/>
        <end position="202"/>
    </location>
</feature>
<reference evidence="2" key="1">
    <citation type="submission" date="2023-07" db="EMBL/GenBank/DDBJ databases">
        <title>Sequencing the genomes of 1000 actinobacteria strains.</title>
        <authorList>
            <person name="Klenk H.-P."/>
        </authorList>
    </citation>
    <scope>NUCLEOTIDE SEQUENCE</scope>
    <source>
        <strain evidence="2">DSM 44707</strain>
    </source>
</reference>
<comment type="caution">
    <text evidence="2">The sequence shown here is derived from an EMBL/GenBank/DDBJ whole genome shotgun (WGS) entry which is preliminary data.</text>
</comment>
<dbReference type="EMBL" id="JAVDYB010000001">
    <property type="protein sequence ID" value="MDR7277035.1"/>
    <property type="molecule type" value="Genomic_DNA"/>
</dbReference>
<sequence length="214" mass="22607">MRDRKRWRQLTVWLHVLSSAGWMAQAMALCVMLATGLASDDPAVRTASTAMSLATDGRLLAPMAGVSAFTGIVLSAATPWGFFRHWWVLTKFAITLVQLYAGIFLLSPQLAESAVTGPAPAQVAGTALMASAIAFQGWLSIAKPWGTVRGRRRGGGTAPAWVFAAAVTGGLLDLLLALILGHPAPLLSIVLLVVILAARRGWTDGRDRVPGSPL</sequence>
<accession>A0AAE4CD01</accession>
<proteinExistence type="predicted"/>
<keyword evidence="3" id="KW-1185">Reference proteome</keyword>
<dbReference type="RefSeq" id="WP_310369238.1">
    <property type="nucleotide sequence ID" value="NZ_JAVDYB010000001.1"/>
</dbReference>
<feature type="transmembrane region" description="Helical" evidence="1">
    <location>
        <begin position="119"/>
        <end position="139"/>
    </location>
</feature>
<gene>
    <name evidence="2" type="ORF">J2S41_003813</name>
</gene>
<dbReference type="Proteomes" id="UP001183643">
    <property type="component" value="Unassembled WGS sequence"/>
</dbReference>
<protein>
    <recommendedName>
        <fullName evidence="4">DUF2269 domain-containing protein</fullName>
    </recommendedName>
</protein>
<dbReference type="AlphaFoldDB" id="A0AAE4CD01"/>
<feature type="transmembrane region" description="Helical" evidence="1">
    <location>
        <begin position="12"/>
        <end position="39"/>
    </location>
</feature>
<evidence type="ECO:0000313" key="3">
    <source>
        <dbReference type="Proteomes" id="UP001183643"/>
    </source>
</evidence>
<feature type="transmembrane region" description="Helical" evidence="1">
    <location>
        <begin position="160"/>
        <end position="180"/>
    </location>
</feature>
<organism evidence="2 3">
    <name type="scientific">Catenuloplanes atrovinosus</name>
    <dbReference type="NCBI Taxonomy" id="137266"/>
    <lineage>
        <taxon>Bacteria</taxon>
        <taxon>Bacillati</taxon>
        <taxon>Actinomycetota</taxon>
        <taxon>Actinomycetes</taxon>
        <taxon>Micromonosporales</taxon>
        <taxon>Micromonosporaceae</taxon>
        <taxon>Catenuloplanes</taxon>
    </lineage>
</organism>
<evidence type="ECO:0000313" key="2">
    <source>
        <dbReference type="EMBL" id="MDR7277035.1"/>
    </source>
</evidence>
<keyword evidence="1" id="KW-0472">Membrane</keyword>
<feature type="transmembrane region" description="Helical" evidence="1">
    <location>
        <begin position="89"/>
        <end position="107"/>
    </location>
</feature>
<evidence type="ECO:0000256" key="1">
    <source>
        <dbReference type="SAM" id="Phobius"/>
    </source>
</evidence>
<keyword evidence="1" id="KW-0812">Transmembrane</keyword>
<name>A0AAE4CD01_9ACTN</name>